<evidence type="ECO:0000256" key="4">
    <source>
        <dbReference type="ARBA" id="ARBA00022741"/>
    </source>
</evidence>
<dbReference type="OrthoDB" id="193931at2759"/>
<name>A0A4P9X7H3_9FUNG</name>
<keyword evidence="4" id="KW-0547">Nucleotide-binding</keyword>
<organism evidence="11 12">
    <name type="scientific">Caulochytrium protostelioides</name>
    <dbReference type="NCBI Taxonomy" id="1555241"/>
    <lineage>
        <taxon>Eukaryota</taxon>
        <taxon>Fungi</taxon>
        <taxon>Fungi incertae sedis</taxon>
        <taxon>Chytridiomycota</taxon>
        <taxon>Chytridiomycota incertae sedis</taxon>
        <taxon>Chytridiomycetes</taxon>
        <taxon>Caulochytriales</taxon>
        <taxon>Caulochytriaceae</taxon>
        <taxon>Caulochytrium</taxon>
    </lineage>
</organism>
<proteinExistence type="predicted"/>
<accession>A0A4P9X7H3</accession>
<keyword evidence="12" id="KW-1185">Reference proteome</keyword>
<dbReference type="InterPro" id="IPR028375">
    <property type="entry name" value="KA1/Ssp2_C"/>
</dbReference>
<protein>
    <recommendedName>
        <fullName evidence="1">non-specific serine/threonine protein kinase</fullName>
        <ecNumber evidence="1">2.7.11.1</ecNumber>
    </recommendedName>
</protein>
<evidence type="ECO:0000256" key="1">
    <source>
        <dbReference type="ARBA" id="ARBA00012513"/>
    </source>
</evidence>
<comment type="catalytic activity">
    <reaction evidence="8">
        <text>L-seryl-[protein] + ATP = O-phospho-L-seryl-[protein] + ADP + H(+)</text>
        <dbReference type="Rhea" id="RHEA:17989"/>
        <dbReference type="Rhea" id="RHEA-COMP:9863"/>
        <dbReference type="Rhea" id="RHEA-COMP:11604"/>
        <dbReference type="ChEBI" id="CHEBI:15378"/>
        <dbReference type="ChEBI" id="CHEBI:29999"/>
        <dbReference type="ChEBI" id="CHEBI:30616"/>
        <dbReference type="ChEBI" id="CHEBI:83421"/>
        <dbReference type="ChEBI" id="CHEBI:456216"/>
        <dbReference type="EC" id="2.7.11.1"/>
    </reaction>
</comment>
<keyword evidence="5" id="KW-0418">Kinase</keyword>
<evidence type="ECO:0000256" key="3">
    <source>
        <dbReference type="ARBA" id="ARBA00022679"/>
    </source>
</evidence>
<evidence type="ECO:0000256" key="9">
    <source>
        <dbReference type="SAM" id="MobiDB-lite"/>
    </source>
</evidence>
<evidence type="ECO:0000256" key="8">
    <source>
        <dbReference type="ARBA" id="ARBA00048679"/>
    </source>
</evidence>
<evidence type="ECO:0000256" key="7">
    <source>
        <dbReference type="ARBA" id="ARBA00047899"/>
    </source>
</evidence>
<dbReference type="FunFam" id="3.30.310.80:FF:000011">
    <property type="entry name" value="Non-specific serine/threonine protein kinase"/>
    <property type="match status" value="1"/>
</dbReference>
<dbReference type="SUPFAM" id="SSF103243">
    <property type="entry name" value="KA1-like"/>
    <property type="match status" value="1"/>
</dbReference>
<dbReference type="GO" id="GO:0005524">
    <property type="term" value="F:ATP binding"/>
    <property type="evidence" value="ECO:0007669"/>
    <property type="project" value="UniProtKB-KW"/>
</dbReference>
<evidence type="ECO:0000313" key="12">
    <source>
        <dbReference type="Proteomes" id="UP000274922"/>
    </source>
</evidence>
<dbReference type="EC" id="2.7.11.1" evidence="1"/>
<evidence type="ECO:0000256" key="2">
    <source>
        <dbReference type="ARBA" id="ARBA00022527"/>
    </source>
</evidence>
<dbReference type="CDD" id="cd12121">
    <property type="entry name" value="MARK_C_like"/>
    <property type="match status" value="1"/>
</dbReference>
<evidence type="ECO:0000256" key="5">
    <source>
        <dbReference type="ARBA" id="ARBA00022777"/>
    </source>
</evidence>
<keyword evidence="2" id="KW-0723">Serine/threonine-protein kinase</keyword>
<dbReference type="Gene3D" id="3.30.310.80">
    <property type="entry name" value="Kinase associated domain 1, KA1"/>
    <property type="match status" value="1"/>
</dbReference>
<dbReference type="InterPro" id="IPR001772">
    <property type="entry name" value="KA1_dom"/>
</dbReference>
<reference evidence="12" key="1">
    <citation type="journal article" date="2018" name="Nat. Microbiol.">
        <title>Leveraging single-cell genomics to expand the fungal tree of life.</title>
        <authorList>
            <person name="Ahrendt S.R."/>
            <person name="Quandt C.A."/>
            <person name="Ciobanu D."/>
            <person name="Clum A."/>
            <person name="Salamov A."/>
            <person name="Andreopoulos B."/>
            <person name="Cheng J.F."/>
            <person name="Woyke T."/>
            <person name="Pelin A."/>
            <person name="Henrissat B."/>
            <person name="Reynolds N.K."/>
            <person name="Benny G.L."/>
            <person name="Smith M.E."/>
            <person name="James T.Y."/>
            <person name="Grigoriev I.V."/>
        </authorList>
    </citation>
    <scope>NUCLEOTIDE SEQUENCE [LARGE SCALE GENOMIC DNA]</scope>
    <source>
        <strain evidence="12">ATCC 52028</strain>
    </source>
</reference>
<dbReference type="PROSITE" id="PS50032">
    <property type="entry name" value="KA1"/>
    <property type="match status" value="1"/>
</dbReference>
<dbReference type="STRING" id="1555241.A0A4P9X7H3"/>
<gene>
    <name evidence="11" type="ORF">CXG81DRAFT_12294</name>
</gene>
<dbReference type="GO" id="GO:0004674">
    <property type="term" value="F:protein serine/threonine kinase activity"/>
    <property type="evidence" value="ECO:0007669"/>
    <property type="project" value="UniProtKB-KW"/>
</dbReference>
<comment type="catalytic activity">
    <reaction evidence="7">
        <text>L-threonyl-[protein] + ATP = O-phospho-L-threonyl-[protein] + ADP + H(+)</text>
        <dbReference type="Rhea" id="RHEA:46608"/>
        <dbReference type="Rhea" id="RHEA-COMP:11060"/>
        <dbReference type="Rhea" id="RHEA-COMP:11605"/>
        <dbReference type="ChEBI" id="CHEBI:15378"/>
        <dbReference type="ChEBI" id="CHEBI:30013"/>
        <dbReference type="ChEBI" id="CHEBI:30616"/>
        <dbReference type="ChEBI" id="CHEBI:61977"/>
        <dbReference type="ChEBI" id="CHEBI:456216"/>
        <dbReference type="EC" id="2.7.11.1"/>
    </reaction>
</comment>
<keyword evidence="6" id="KW-0067">ATP-binding</keyword>
<feature type="region of interest" description="Disordered" evidence="9">
    <location>
        <begin position="1"/>
        <end position="20"/>
    </location>
</feature>
<evidence type="ECO:0000259" key="10">
    <source>
        <dbReference type="PROSITE" id="PS50032"/>
    </source>
</evidence>
<sequence length="115" mass="13146">MTEKLRSRLFGSHGSRDVKPGEPRVVRFSFSVGTTSSKEPKAIMQEVLRVLHSRNVVTEVSNFVIMCALGELIRFEIEVCKVPRLSQHGLRTKRMAGDAWTYKRVLTDLLEQMQL</sequence>
<dbReference type="EMBL" id="ML014181">
    <property type="protein sequence ID" value="RKP01197.1"/>
    <property type="molecule type" value="Genomic_DNA"/>
</dbReference>
<evidence type="ECO:0000256" key="6">
    <source>
        <dbReference type="ARBA" id="ARBA00022840"/>
    </source>
</evidence>
<dbReference type="Pfam" id="PF02149">
    <property type="entry name" value="KA1"/>
    <property type="match status" value="1"/>
</dbReference>
<feature type="domain" description="KA1" evidence="10">
    <location>
        <begin position="66"/>
        <end position="115"/>
    </location>
</feature>
<keyword evidence="3" id="KW-0808">Transferase</keyword>
<dbReference type="AlphaFoldDB" id="A0A4P9X7H3"/>
<dbReference type="Proteomes" id="UP000274922">
    <property type="component" value="Unassembled WGS sequence"/>
</dbReference>
<evidence type="ECO:0000313" key="11">
    <source>
        <dbReference type="EMBL" id="RKP01197.1"/>
    </source>
</evidence>